<organism evidence="1 2">
    <name type="scientific">Sphaerisporangium melleum</name>
    <dbReference type="NCBI Taxonomy" id="321316"/>
    <lineage>
        <taxon>Bacteria</taxon>
        <taxon>Bacillati</taxon>
        <taxon>Actinomycetota</taxon>
        <taxon>Actinomycetes</taxon>
        <taxon>Streptosporangiales</taxon>
        <taxon>Streptosporangiaceae</taxon>
        <taxon>Sphaerisporangium</taxon>
    </lineage>
</organism>
<reference evidence="1" key="2">
    <citation type="submission" date="2020-09" db="EMBL/GenBank/DDBJ databases">
        <authorList>
            <person name="Sun Q."/>
            <person name="Ohkuma M."/>
        </authorList>
    </citation>
    <scope>NUCLEOTIDE SEQUENCE</scope>
    <source>
        <strain evidence="1">JCM 13064</strain>
    </source>
</reference>
<comment type="caution">
    <text evidence="1">The sequence shown here is derived from an EMBL/GenBank/DDBJ whole genome shotgun (WGS) entry which is preliminary data.</text>
</comment>
<keyword evidence="2" id="KW-1185">Reference proteome</keyword>
<dbReference type="Proteomes" id="UP000645217">
    <property type="component" value="Unassembled WGS sequence"/>
</dbReference>
<reference evidence="1" key="1">
    <citation type="journal article" date="2014" name="Int. J. Syst. Evol. Microbiol.">
        <title>Complete genome sequence of Corynebacterium casei LMG S-19264T (=DSM 44701T), isolated from a smear-ripened cheese.</title>
        <authorList>
            <consortium name="US DOE Joint Genome Institute (JGI-PGF)"/>
            <person name="Walter F."/>
            <person name="Albersmeier A."/>
            <person name="Kalinowski J."/>
            <person name="Ruckert C."/>
        </authorList>
    </citation>
    <scope>NUCLEOTIDE SEQUENCE</scope>
    <source>
        <strain evidence="1">JCM 13064</strain>
    </source>
</reference>
<protein>
    <submittedName>
        <fullName evidence="1">Uncharacterized protein</fullName>
    </submittedName>
</protein>
<dbReference type="EMBL" id="BMNT01000051">
    <property type="protein sequence ID" value="GGL15351.1"/>
    <property type="molecule type" value="Genomic_DNA"/>
</dbReference>
<name>A0A917RNM9_9ACTN</name>
<accession>A0A917RNM9</accession>
<dbReference type="AlphaFoldDB" id="A0A917RNM9"/>
<gene>
    <name evidence="1" type="ORF">GCM10007964_66710</name>
</gene>
<sequence length="62" mass="7098">MCEPVARQALQQAFGARDQVTRLQVHNVEFLFHSYGDRIPETRHPTILLNALSRGWLTAHCP</sequence>
<proteinExistence type="predicted"/>
<evidence type="ECO:0000313" key="1">
    <source>
        <dbReference type="EMBL" id="GGL15351.1"/>
    </source>
</evidence>
<evidence type="ECO:0000313" key="2">
    <source>
        <dbReference type="Proteomes" id="UP000645217"/>
    </source>
</evidence>